<evidence type="ECO:0000313" key="2">
    <source>
        <dbReference type="EMBL" id="KAL1004799.1"/>
    </source>
</evidence>
<evidence type="ECO:0000313" key="3">
    <source>
        <dbReference type="Proteomes" id="UP001557470"/>
    </source>
</evidence>
<sequence>MCNVRLSGVTPLSQSGQMQGRRLANIKIQVGTNGTFETTTASAQGGLVYSGVGLVLVLLLLGLLIFIFFKQKRDRNKRSTVFKSSAKTLVPESTTANQDADTDIITNPIYSETDQNSDTGHVNITVYATITNLPPHCKENVFLQ</sequence>
<dbReference type="EMBL" id="JAGEUA010000002">
    <property type="protein sequence ID" value="KAL1004799.1"/>
    <property type="molecule type" value="Genomic_DNA"/>
</dbReference>
<feature type="transmembrane region" description="Helical" evidence="1">
    <location>
        <begin position="47"/>
        <end position="69"/>
    </location>
</feature>
<keyword evidence="1" id="KW-0472">Membrane</keyword>
<dbReference type="Proteomes" id="UP001557470">
    <property type="component" value="Unassembled WGS sequence"/>
</dbReference>
<gene>
    <name evidence="2" type="ORF">UPYG_G00050700</name>
</gene>
<proteinExistence type="predicted"/>
<organism evidence="2 3">
    <name type="scientific">Umbra pygmaea</name>
    <name type="common">Eastern mudminnow</name>
    <dbReference type="NCBI Taxonomy" id="75934"/>
    <lineage>
        <taxon>Eukaryota</taxon>
        <taxon>Metazoa</taxon>
        <taxon>Chordata</taxon>
        <taxon>Craniata</taxon>
        <taxon>Vertebrata</taxon>
        <taxon>Euteleostomi</taxon>
        <taxon>Actinopterygii</taxon>
        <taxon>Neopterygii</taxon>
        <taxon>Teleostei</taxon>
        <taxon>Protacanthopterygii</taxon>
        <taxon>Esociformes</taxon>
        <taxon>Umbridae</taxon>
        <taxon>Umbra</taxon>
    </lineage>
</organism>
<dbReference type="AlphaFoldDB" id="A0ABD0X710"/>
<keyword evidence="3" id="KW-1185">Reference proteome</keyword>
<evidence type="ECO:0000256" key="1">
    <source>
        <dbReference type="SAM" id="Phobius"/>
    </source>
</evidence>
<reference evidence="2 3" key="1">
    <citation type="submission" date="2024-06" db="EMBL/GenBank/DDBJ databases">
        <authorList>
            <person name="Pan Q."/>
            <person name="Wen M."/>
            <person name="Jouanno E."/>
            <person name="Zahm M."/>
            <person name="Klopp C."/>
            <person name="Cabau C."/>
            <person name="Louis A."/>
            <person name="Berthelot C."/>
            <person name="Parey E."/>
            <person name="Roest Crollius H."/>
            <person name="Montfort J."/>
            <person name="Robinson-Rechavi M."/>
            <person name="Bouchez O."/>
            <person name="Lampietro C."/>
            <person name="Lopez Roques C."/>
            <person name="Donnadieu C."/>
            <person name="Postlethwait J."/>
            <person name="Bobe J."/>
            <person name="Verreycken H."/>
            <person name="Guiguen Y."/>
        </authorList>
    </citation>
    <scope>NUCLEOTIDE SEQUENCE [LARGE SCALE GENOMIC DNA]</scope>
    <source>
        <strain evidence="2">Up_M1</strain>
        <tissue evidence="2">Testis</tissue>
    </source>
</reference>
<name>A0ABD0X710_UMBPY</name>
<comment type="caution">
    <text evidence="2">The sequence shown here is derived from an EMBL/GenBank/DDBJ whole genome shotgun (WGS) entry which is preliminary data.</text>
</comment>
<keyword evidence="1" id="KW-1133">Transmembrane helix</keyword>
<keyword evidence="1" id="KW-0812">Transmembrane</keyword>
<protein>
    <submittedName>
        <fullName evidence="2">Uncharacterized protein</fullName>
    </submittedName>
</protein>
<accession>A0ABD0X710</accession>